<dbReference type="PATRIC" id="fig|2287.9.peg.3075"/>
<keyword evidence="1" id="KW-0812">Transmembrane</keyword>
<dbReference type="Proteomes" id="UP000076770">
    <property type="component" value="Chromosome i"/>
</dbReference>
<reference evidence="3" key="1">
    <citation type="submission" date="2016-04" db="EMBL/GenBank/DDBJ databases">
        <authorList>
            <person name="Shah S.A."/>
            <person name="Garrett R.A."/>
        </authorList>
    </citation>
    <scope>NUCLEOTIDE SEQUENCE [LARGE SCALE GENOMIC DNA]</scope>
    <source>
        <strain evidence="3">ATCC 35091 / DSM 1616 / JCM 8930 / NBRC 15331 / P1</strain>
    </source>
</reference>
<keyword evidence="1" id="KW-1133">Transmembrane helix</keyword>
<accession>A0A157T509</accession>
<dbReference type="EMBL" id="LT549890">
    <property type="protein sequence ID" value="SAI86487.1"/>
    <property type="molecule type" value="Genomic_DNA"/>
</dbReference>
<keyword evidence="1" id="KW-0472">Membrane</keyword>
<name>A0A157T509_SACSO</name>
<evidence type="ECO:0000313" key="2">
    <source>
        <dbReference type="EMBL" id="SAI86487.1"/>
    </source>
</evidence>
<feature type="transmembrane region" description="Helical" evidence="1">
    <location>
        <begin position="62"/>
        <end position="79"/>
    </location>
</feature>
<sequence length="96" mass="11483">MCTMLDFFTERFYTGSSQLPRNFGSESNNLIESFNSLLERRFGKFHSPWRMLQIARTIANNYNLLTYFLIIVIILHCTYSSRFIRNIHNNFFIELS</sequence>
<protein>
    <submittedName>
        <fullName evidence="2">Partial transposase in ISC1250</fullName>
    </submittedName>
</protein>
<evidence type="ECO:0000256" key="1">
    <source>
        <dbReference type="SAM" id="Phobius"/>
    </source>
</evidence>
<proteinExistence type="predicted"/>
<organism evidence="2 3">
    <name type="scientific">Saccharolobus solfataricus</name>
    <name type="common">Sulfolobus solfataricus</name>
    <dbReference type="NCBI Taxonomy" id="2287"/>
    <lineage>
        <taxon>Archaea</taxon>
        <taxon>Thermoproteota</taxon>
        <taxon>Thermoprotei</taxon>
        <taxon>Sulfolobales</taxon>
        <taxon>Sulfolobaceae</taxon>
        <taxon>Saccharolobus</taxon>
    </lineage>
</organism>
<dbReference type="AlphaFoldDB" id="A0A157T509"/>
<gene>
    <name evidence="2" type="ORF">SSOP1_2933</name>
</gene>
<evidence type="ECO:0000313" key="3">
    <source>
        <dbReference type="Proteomes" id="UP000076770"/>
    </source>
</evidence>